<evidence type="ECO:0000313" key="2">
    <source>
        <dbReference type="EMBL" id="KAJ9643788.1"/>
    </source>
</evidence>
<feature type="compositionally biased region" description="Basic and acidic residues" evidence="1">
    <location>
        <begin position="533"/>
        <end position="543"/>
    </location>
</feature>
<dbReference type="GO" id="GO:0033167">
    <property type="term" value="C:ARC complex"/>
    <property type="evidence" value="ECO:0007669"/>
    <property type="project" value="InterPro"/>
</dbReference>
<dbReference type="AlphaFoldDB" id="A0AA38YC78"/>
<evidence type="ECO:0000256" key="1">
    <source>
        <dbReference type="SAM" id="MobiDB-lite"/>
    </source>
</evidence>
<name>A0AA38YC78_9EURO</name>
<dbReference type="EMBL" id="JAPDRN010000007">
    <property type="protein sequence ID" value="KAJ9643788.1"/>
    <property type="molecule type" value="Genomic_DNA"/>
</dbReference>
<protein>
    <submittedName>
        <fullName evidence="2">Uncharacterized protein</fullName>
    </submittedName>
</protein>
<proteinExistence type="predicted"/>
<comment type="caution">
    <text evidence="2">The sequence shown here is derived from an EMBL/GenBank/DDBJ whole genome shotgun (WGS) entry which is preliminary data.</text>
</comment>
<feature type="region of interest" description="Disordered" evidence="1">
    <location>
        <begin position="502"/>
        <end position="543"/>
    </location>
</feature>
<organism evidence="2 3">
    <name type="scientific">Knufia peltigerae</name>
    <dbReference type="NCBI Taxonomy" id="1002370"/>
    <lineage>
        <taxon>Eukaryota</taxon>
        <taxon>Fungi</taxon>
        <taxon>Dikarya</taxon>
        <taxon>Ascomycota</taxon>
        <taxon>Pezizomycotina</taxon>
        <taxon>Eurotiomycetes</taxon>
        <taxon>Chaetothyriomycetidae</taxon>
        <taxon>Chaetothyriales</taxon>
        <taxon>Trichomeriaceae</taxon>
        <taxon>Knufia</taxon>
    </lineage>
</organism>
<reference evidence="2" key="1">
    <citation type="submission" date="2022-10" db="EMBL/GenBank/DDBJ databases">
        <title>Culturing micro-colonial fungi from biological soil crusts in the Mojave desert and describing Neophaeococcomyces mojavensis, and introducing the new genera and species Taxawa tesnikishii.</title>
        <authorList>
            <person name="Kurbessoian T."/>
            <person name="Stajich J.E."/>
        </authorList>
    </citation>
    <scope>NUCLEOTIDE SEQUENCE</scope>
    <source>
        <strain evidence="2">TK_35</strain>
    </source>
</reference>
<dbReference type="InterPro" id="IPR018606">
    <property type="entry name" value="Arb1"/>
</dbReference>
<gene>
    <name evidence="2" type="ORF">H2204_001933</name>
</gene>
<dbReference type="GO" id="GO:0031047">
    <property type="term" value="P:regulatory ncRNA-mediated gene silencing"/>
    <property type="evidence" value="ECO:0007669"/>
    <property type="project" value="InterPro"/>
</dbReference>
<feature type="region of interest" description="Disordered" evidence="1">
    <location>
        <begin position="1"/>
        <end position="102"/>
    </location>
</feature>
<evidence type="ECO:0000313" key="3">
    <source>
        <dbReference type="Proteomes" id="UP001172681"/>
    </source>
</evidence>
<feature type="compositionally biased region" description="Basic residues" evidence="1">
    <location>
        <begin position="75"/>
        <end position="85"/>
    </location>
</feature>
<feature type="compositionally biased region" description="Acidic residues" evidence="1">
    <location>
        <begin position="503"/>
        <end position="515"/>
    </location>
</feature>
<sequence>MSATKDDELAASVAAVDLNDQNAEKTQIPQASTTDTADTGDSMTAAIEAPAAVPPQGEGDDEFGEPVDLPPLEPKKRKTRRKKPASQRGADKPTGFEDFFADSPMTPDQYAQNKELYNPSIPFVDRIITAVGRFERTRKLTSERRDVLFKWLVFGGVEIGPRAYQGAPDTESLDNAETAAVLSQASANKDKYDVSSPTSLYDVDFQGVMHSFLSRRARAIYGFDTPDQVSTLTTTLERFMDYLLQHDVCPEYHPEVLATRNFCRSVGPELWHAAEALRHLPGDFNIACSTLSGGYYAEHYDGLTDWETEPDPQQQAVFVGMKPEEAQQVMSFGVAGAAEESVYKAYLDAVRTGSPVAVTDVEEIAGFEITRIVPPTPDCKAIYTQTTSNFRPVGRVYAKAWTNPDSQPEDLTDEEKRALYVSSTSPNNTVKPKEYVFFLEEILQTYLRVGTKIEATIYMLSCGIMFFDNVVNLFPSFDEFIANELMLDWVTPRPRKGAFDYVATEDDDDDVDVDGTEERLGTTSDGGVGGGHHHNDDDDKAAE</sequence>
<accession>A0AA38YC78</accession>
<keyword evidence="3" id="KW-1185">Reference proteome</keyword>
<dbReference type="Proteomes" id="UP001172681">
    <property type="component" value="Unassembled WGS sequence"/>
</dbReference>
<feature type="compositionally biased region" description="Polar residues" evidence="1">
    <location>
        <begin position="19"/>
        <end position="30"/>
    </location>
</feature>
<dbReference type="Pfam" id="PF09692">
    <property type="entry name" value="Arb1"/>
    <property type="match status" value="1"/>
</dbReference>
<feature type="compositionally biased region" description="Low complexity" evidence="1">
    <location>
        <begin position="31"/>
        <end position="46"/>
    </location>
</feature>